<comment type="caution">
    <text evidence="2">The sequence shown here is derived from an EMBL/GenBank/DDBJ whole genome shotgun (WGS) entry which is preliminary data.</text>
</comment>
<evidence type="ECO:0000256" key="1">
    <source>
        <dbReference type="SAM" id="MobiDB-lite"/>
    </source>
</evidence>
<evidence type="ECO:0000313" key="3">
    <source>
        <dbReference type="Proteomes" id="UP000603200"/>
    </source>
</evidence>
<sequence length="174" mass="18326">MTAEVRFCRPPAISSQGGRDDSSGRQTRTGKSALDGYRYDKYTLTEIRTLAGPPVSDGASVWVLVPETPADPGIMQTGPDGPIWGPDGALLAFYSPQDVNKGPLGAVIYHVPLVGDQAIFPTQNCWGPFGAAGQPGKPYTGPLTEIPGSHTYDHLAPRGFTAVPLAAIIAVIPR</sequence>
<dbReference type="EMBL" id="BOMN01000113">
    <property type="protein sequence ID" value="GIE24951.1"/>
    <property type="molecule type" value="Genomic_DNA"/>
</dbReference>
<protein>
    <submittedName>
        <fullName evidence="2">Uncharacterized protein</fullName>
    </submittedName>
</protein>
<organism evidence="2 3">
    <name type="scientific">Winogradskya humida</name>
    <dbReference type="NCBI Taxonomy" id="113566"/>
    <lineage>
        <taxon>Bacteria</taxon>
        <taxon>Bacillati</taxon>
        <taxon>Actinomycetota</taxon>
        <taxon>Actinomycetes</taxon>
        <taxon>Micromonosporales</taxon>
        <taxon>Micromonosporaceae</taxon>
        <taxon>Winogradskya</taxon>
    </lineage>
</organism>
<dbReference type="Proteomes" id="UP000603200">
    <property type="component" value="Unassembled WGS sequence"/>
</dbReference>
<reference evidence="2 3" key="1">
    <citation type="submission" date="2021-01" db="EMBL/GenBank/DDBJ databases">
        <title>Whole genome shotgun sequence of Actinoplanes humidus NBRC 14915.</title>
        <authorList>
            <person name="Komaki H."/>
            <person name="Tamura T."/>
        </authorList>
    </citation>
    <scope>NUCLEOTIDE SEQUENCE [LARGE SCALE GENOMIC DNA]</scope>
    <source>
        <strain evidence="2 3">NBRC 14915</strain>
    </source>
</reference>
<keyword evidence="3" id="KW-1185">Reference proteome</keyword>
<feature type="region of interest" description="Disordered" evidence="1">
    <location>
        <begin position="1"/>
        <end position="32"/>
    </location>
</feature>
<evidence type="ECO:0000313" key="2">
    <source>
        <dbReference type="EMBL" id="GIE24951.1"/>
    </source>
</evidence>
<accession>A0ABQ4A262</accession>
<name>A0ABQ4A262_9ACTN</name>
<proteinExistence type="predicted"/>
<gene>
    <name evidence="2" type="ORF">Ahu01nite_080530</name>
</gene>